<comment type="caution">
    <text evidence="1">The sequence shown here is derived from an EMBL/GenBank/DDBJ whole genome shotgun (WGS) entry which is preliminary data.</text>
</comment>
<dbReference type="RefSeq" id="WP_005519340.1">
    <property type="nucleotide sequence ID" value="NZ_EQ973328.1"/>
</dbReference>
<sequence length="256" mass="29489">MPTIPDLETQAKDFANKITNIVQCFDDNAKAFKVDILGKEKTHSATVEIYNDDGFSLFTNREPNFHIEAQWTCRYDAYGQWLRVERSGFKVFNGIEDKRPIFRYEYDSANGQNLPSAHIHFHGDHPDMNQHGAFDNLSGAFEDCGDGSPRSKRRQKGKKKKLSDLHFPVGGSRFRPILEDVLLMLIEEYGINPEKGRKETIKLLEENVEKWRTIQAQTIVRDVPSIVVNTLKEMGYTITPPLEGVKPDRREYLTQR</sequence>
<evidence type="ECO:0000313" key="2">
    <source>
        <dbReference type="Proteomes" id="UP000006247"/>
    </source>
</evidence>
<dbReference type="EMBL" id="ACEB01000003">
    <property type="protein sequence ID" value="EEG28130.1"/>
    <property type="molecule type" value="Genomic_DNA"/>
</dbReference>
<proteinExistence type="predicted"/>
<name>C0DZN4_9CORY</name>
<dbReference type="AlphaFoldDB" id="C0DZN4"/>
<organism evidence="1 2">
    <name type="scientific">Corynebacterium matruchotii ATCC 33806</name>
    <dbReference type="NCBI Taxonomy" id="566549"/>
    <lineage>
        <taxon>Bacteria</taxon>
        <taxon>Bacillati</taxon>
        <taxon>Actinomycetota</taxon>
        <taxon>Actinomycetes</taxon>
        <taxon>Mycobacteriales</taxon>
        <taxon>Corynebacteriaceae</taxon>
        <taxon>Corynebacterium</taxon>
    </lineage>
</organism>
<reference evidence="1 2" key="1">
    <citation type="submission" date="2009-01" db="EMBL/GenBank/DDBJ databases">
        <authorList>
            <person name="Fulton L."/>
            <person name="Clifton S."/>
            <person name="Chinwalla A.T."/>
            <person name="Mitreva M."/>
            <person name="Sodergren E."/>
            <person name="Weinstock G."/>
            <person name="Clifton S."/>
            <person name="Dooling D.J."/>
            <person name="Fulton B."/>
            <person name="Minx P."/>
            <person name="Pepin K.H."/>
            <person name="Johnson M."/>
            <person name="Bhonagiri V."/>
            <person name="Nash W.E."/>
            <person name="Mardis E.R."/>
            <person name="Wilson R.K."/>
        </authorList>
    </citation>
    <scope>NUCLEOTIDE SEQUENCE [LARGE SCALE GENOMIC DNA]</scope>
    <source>
        <strain evidence="1 2">ATCC 33806</strain>
    </source>
</reference>
<evidence type="ECO:0000313" key="1">
    <source>
        <dbReference type="EMBL" id="EEG28130.1"/>
    </source>
</evidence>
<protein>
    <submittedName>
        <fullName evidence="1">Uncharacterized protein</fullName>
    </submittedName>
</protein>
<dbReference type="Proteomes" id="UP000006247">
    <property type="component" value="Unassembled WGS sequence"/>
</dbReference>
<dbReference type="HOGENOM" id="CLU_086928_0_0_11"/>
<accession>C0DZN4</accession>
<gene>
    <name evidence="1" type="ORF">CORMATOL_00178</name>
</gene>